<name>A0A812VSY4_9DINO</name>
<organism evidence="3 4">
    <name type="scientific">Symbiodinium necroappetens</name>
    <dbReference type="NCBI Taxonomy" id="1628268"/>
    <lineage>
        <taxon>Eukaryota</taxon>
        <taxon>Sar</taxon>
        <taxon>Alveolata</taxon>
        <taxon>Dinophyceae</taxon>
        <taxon>Suessiales</taxon>
        <taxon>Symbiodiniaceae</taxon>
        <taxon>Symbiodinium</taxon>
    </lineage>
</organism>
<dbReference type="InterPro" id="IPR001950">
    <property type="entry name" value="SUI1"/>
</dbReference>
<feature type="non-terminal residue" evidence="3">
    <location>
        <position position="234"/>
    </location>
</feature>
<keyword evidence="4" id="KW-1185">Reference proteome</keyword>
<feature type="domain" description="SUI1" evidence="2">
    <location>
        <begin position="4"/>
        <end position="71"/>
    </location>
</feature>
<dbReference type="Gene3D" id="3.30.780.10">
    <property type="entry name" value="SUI1-like domain"/>
    <property type="match status" value="1"/>
</dbReference>
<evidence type="ECO:0000313" key="4">
    <source>
        <dbReference type="Proteomes" id="UP000601435"/>
    </source>
</evidence>
<evidence type="ECO:0000313" key="3">
    <source>
        <dbReference type="EMBL" id="CAE7652247.1"/>
    </source>
</evidence>
<gene>
    <name evidence="3" type="ORF">SNEC2469_LOCUS18456</name>
</gene>
<dbReference type="OrthoDB" id="439458at2759"/>
<dbReference type="EMBL" id="CAJNJA010031053">
    <property type="protein sequence ID" value="CAE7652247.1"/>
    <property type="molecule type" value="Genomic_DNA"/>
</dbReference>
<dbReference type="PROSITE" id="PS50296">
    <property type="entry name" value="SUI1"/>
    <property type="match status" value="1"/>
</dbReference>
<proteinExistence type="predicted"/>
<feature type="non-terminal residue" evidence="3">
    <location>
        <position position="1"/>
    </location>
</feature>
<protein>
    <recommendedName>
        <fullName evidence="2">SUI1 domain-containing protein</fullName>
    </recommendedName>
</protein>
<dbReference type="InterPro" id="IPR036877">
    <property type="entry name" value="SUI1_dom_sf"/>
</dbReference>
<reference evidence="3" key="1">
    <citation type="submission" date="2021-02" db="EMBL/GenBank/DDBJ databases">
        <authorList>
            <person name="Dougan E. K."/>
            <person name="Rhodes N."/>
            <person name="Thang M."/>
            <person name="Chan C."/>
        </authorList>
    </citation>
    <scope>NUCLEOTIDE SEQUENCE</scope>
</reference>
<dbReference type="AlphaFoldDB" id="A0A812VSY4"/>
<accession>A0A812VSY4</accession>
<dbReference type="Pfam" id="PF01253">
    <property type="entry name" value="SUI1"/>
    <property type="match status" value="1"/>
</dbReference>
<evidence type="ECO:0000259" key="2">
    <source>
        <dbReference type="PROSITE" id="PS50296"/>
    </source>
</evidence>
<comment type="caution">
    <text evidence="3">The sequence shown here is derived from an EMBL/GenBank/DDBJ whole genome shotgun (WGS) entry which is preliminary data.</text>
</comment>
<sequence length="234" mass="24943">GGQPPLLVERRAKGKRVTVISGVRGNARALCTALTTLLGVGGTVHAKGALADVEVQGEQVERVAQALTQLGCLRGPTGAKAPAPATVVERGCGYDAFLKEEEGTRKERKERHRAGPTLEPPEPPEDAPCRAWHGYWICCSGHCDRTPSSLDVWDLESLDPFLEHERFVPVRAAPAAAGAKTLSGLQRLGMAAEVGVAVLSYREELAQEAARRAAPKASLCAQTASVELRERDPL</sequence>
<dbReference type="SUPFAM" id="SSF55159">
    <property type="entry name" value="eIF1-like"/>
    <property type="match status" value="1"/>
</dbReference>
<dbReference type="GO" id="GO:0003743">
    <property type="term" value="F:translation initiation factor activity"/>
    <property type="evidence" value="ECO:0007669"/>
    <property type="project" value="InterPro"/>
</dbReference>
<dbReference type="Proteomes" id="UP000601435">
    <property type="component" value="Unassembled WGS sequence"/>
</dbReference>
<evidence type="ECO:0000256" key="1">
    <source>
        <dbReference type="SAM" id="MobiDB-lite"/>
    </source>
</evidence>
<feature type="region of interest" description="Disordered" evidence="1">
    <location>
        <begin position="103"/>
        <end position="125"/>
    </location>
</feature>